<dbReference type="GO" id="GO:0016874">
    <property type="term" value="F:ligase activity"/>
    <property type="evidence" value="ECO:0007669"/>
    <property type="project" value="UniProtKB-KW"/>
</dbReference>
<keyword evidence="2 5" id="KW-0812">Transmembrane</keyword>
<dbReference type="AlphaFoldDB" id="A0A068SNJ1"/>
<feature type="transmembrane region" description="Helical" evidence="5">
    <location>
        <begin position="218"/>
        <end position="235"/>
    </location>
</feature>
<accession>A0A068SNJ1</accession>
<dbReference type="InterPro" id="IPR007016">
    <property type="entry name" value="O-antigen_ligase-rel_domated"/>
</dbReference>
<evidence type="ECO:0000313" key="8">
    <source>
        <dbReference type="Proteomes" id="UP000028181"/>
    </source>
</evidence>
<feature type="transmembrane region" description="Helical" evidence="5">
    <location>
        <begin position="21"/>
        <end position="42"/>
    </location>
</feature>
<dbReference type="Proteomes" id="UP000028181">
    <property type="component" value="Chromosome I"/>
</dbReference>
<dbReference type="EMBL" id="HG938353">
    <property type="protein sequence ID" value="CDN47336.1"/>
    <property type="molecule type" value="Genomic_DNA"/>
</dbReference>
<feature type="transmembrane region" description="Helical" evidence="5">
    <location>
        <begin position="73"/>
        <end position="91"/>
    </location>
</feature>
<reference evidence="8" key="1">
    <citation type="journal article" date="2014" name="BMC Genomics">
        <title>Genome sequencing of two Neorhizobium galegae strains reveals a noeT gene responsible for the unusual acetylation of the nodulation factors.</title>
        <authorList>
            <person name="Osterman J."/>
            <person name="Marsh J."/>
            <person name="Laine P.K."/>
            <person name="Zeng Z."/>
            <person name="Alatalo E."/>
            <person name="Sullivan J.T."/>
            <person name="Young J.P."/>
            <person name="Thomas-Oates J."/>
            <person name="Paulin L."/>
            <person name="Lindstrom K."/>
        </authorList>
    </citation>
    <scope>NUCLEOTIDE SEQUENCE [LARGE SCALE GENOMIC DNA]</scope>
    <source>
        <strain evidence="8">HAMBI 540</strain>
    </source>
</reference>
<evidence type="ECO:0000256" key="4">
    <source>
        <dbReference type="ARBA" id="ARBA00023136"/>
    </source>
</evidence>
<feature type="transmembrane region" description="Helical" evidence="5">
    <location>
        <begin position="48"/>
        <end position="66"/>
    </location>
</feature>
<proteinExistence type="predicted"/>
<feature type="transmembrane region" description="Helical" evidence="5">
    <location>
        <begin position="193"/>
        <end position="212"/>
    </location>
</feature>
<evidence type="ECO:0000256" key="1">
    <source>
        <dbReference type="ARBA" id="ARBA00004141"/>
    </source>
</evidence>
<keyword evidence="3 5" id="KW-1133">Transmembrane helix</keyword>
<evidence type="ECO:0000256" key="5">
    <source>
        <dbReference type="SAM" id="Phobius"/>
    </source>
</evidence>
<feature type="transmembrane region" description="Helical" evidence="5">
    <location>
        <begin position="389"/>
        <end position="409"/>
    </location>
</feature>
<evidence type="ECO:0000259" key="6">
    <source>
        <dbReference type="Pfam" id="PF04932"/>
    </source>
</evidence>
<dbReference type="HOGENOM" id="CLU_643880_0_0_5"/>
<keyword evidence="4 5" id="KW-0472">Membrane</keyword>
<dbReference type="InterPro" id="IPR051533">
    <property type="entry name" value="WaaL-like"/>
</dbReference>
<dbReference type="OrthoDB" id="9796592at2"/>
<dbReference type="GeneID" id="24256440"/>
<organism evidence="7 8">
    <name type="scientific">Neorhizobium galegae bv. orientalis str. HAMBI 540</name>
    <dbReference type="NCBI Taxonomy" id="1028800"/>
    <lineage>
        <taxon>Bacteria</taxon>
        <taxon>Pseudomonadati</taxon>
        <taxon>Pseudomonadota</taxon>
        <taxon>Alphaproteobacteria</taxon>
        <taxon>Hyphomicrobiales</taxon>
        <taxon>Rhizobiaceae</taxon>
        <taxon>Rhizobium/Agrobacterium group</taxon>
        <taxon>Neorhizobium</taxon>
    </lineage>
</organism>
<keyword evidence="8" id="KW-1185">Reference proteome</keyword>
<dbReference type="PANTHER" id="PTHR37422:SF21">
    <property type="entry name" value="EXOQ-LIKE PROTEIN"/>
    <property type="match status" value="1"/>
</dbReference>
<protein>
    <submittedName>
        <fullName evidence="7">Lipid A core-O-antigen ligase-like enyme</fullName>
    </submittedName>
</protein>
<name>A0A068SNJ1_NEOGA</name>
<feature type="transmembrane region" description="Helical" evidence="5">
    <location>
        <begin position="97"/>
        <end position="117"/>
    </location>
</feature>
<keyword evidence="7" id="KW-0436">Ligase</keyword>
<dbReference type="GO" id="GO:0016020">
    <property type="term" value="C:membrane"/>
    <property type="evidence" value="ECO:0007669"/>
    <property type="project" value="UniProtKB-SubCell"/>
</dbReference>
<dbReference type="RefSeq" id="WP_038585569.1">
    <property type="nucleotide sequence ID" value="NZ_HG938353.1"/>
</dbReference>
<comment type="subcellular location">
    <subcellularLocation>
        <location evidence="1">Membrane</location>
        <topology evidence="1">Multi-pass membrane protein</topology>
    </subcellularLocation>
</comment>
<evidence type="ECO:0000313" key="7">
    <source>
        <dbReference type="EMBL" id="CDN47336.1"/>
    </source>
</evidence>
<feature type="transmembrane region" description="Helical" evidence="5">
    <location>
        <begin position="129"/>
        <end position="150"/>
    </location>
</feature>
<evidence type="ECO:0000256" key="2">
    <source>
        <dbReference type="ARBA" id="ARBA00022692"/>
    </source>
</evidence>
<dbReference type="Pfam" id="PF04932">
    <property type="entry name" value="Wzy_C"/>
    <property type="match status" value="1"/>
</dbReference>
<feature type="transmembrane region" description="Helical" evidence="5">
    <location>
        <begin position="170"/>
        <end position="186"/>
    </location>
</feature>
<sequence length="423" mass="47374">MSTLDYNRAGGHPVGFDSRLAAVKLAGSGLIAFGVFLSGFVISEPAPYELIMVIQIGIWFLLGLKISRTVAPLLVMMLTFNMSGMFSMFVMKDMSEAPMYFAVSTFLALSSVFYAAIIENDHRRLNLIFKAWVIAAIITSLLGVLGYFNAFPGSHVFTRYNRAMGAFQDPNVFGPYLVAPLLYLLYRLLTGPLIKAPLLIAGILILALGIFLSFSRAAWGLLIFAGIALVIVMLLKERTTAFRFKILAIAGGAAIFLVLALAIALQFPQVSDLFTNRAKLVQDYDGARLGRFERHKIGFLMAMERPLGLGPMAFGKIFGEDEHNIWLKTLTTYGWLGAITYQIMIWSTLWFGFRYMLRERPWQAYLMIAWVMILGHAIIGNVIDTDHWRHFYLLLGIVWGCVALEHRFIRSQRRARSPADNAA</sequence>
<gene>
    <name evidence="7" type="ORF">RG540_CH11490</name>
</gene>
<dbReference type="PANTHER" id="PTHR37422">
    <property type="entry name" value="TEICHURONIC ACID BIOSYNTHESIS PROTEIN TUAE"/>
    <property type="match status" value="1"/>
</dbReference>
<feature type="domain" description="O-antigen ligase-related" evidence="6">
    <location>
        <begin position="202"/>
        <end position="341"/>
    </location>
</feature>
<feature type="transmembrane region" description="Helical" evidence="5">
    <location>
        <begin position="365"/>
        <end position="383"/>
    </location>
</feature>
<feature type="transmembrane region" description="Helical" evidence="5">
    <location>
        <begin position="333"/>
        <end position="353"/>
    </location>
</feature>
<dbReference type="eggNOG" id="COG3307">
    <property type="taxonomic scope" value="Bacteria"/>
</dbReference>
<dbReference type="KEGG" id="ngg:RG540_CH11490"/>
<evidence type="ECO:0000256" key="3">
    <source>
        <dbReference type="ARBA" id="ARBA00022989"/>
    </source>
</evidence>
<feature type="transmembrane region" description="Helical" evidence="5">
    <location>
        <begin position="247"/>
        <end position="267"/>
    </location>
</feature>
<dbReference type="PATRIC" id="fig|1028800.3.peg.1167"/>